<dbReference type="AlphaFoldDB" id="A0A1D2NH98"/>
<name>A0A1D2NH98_ORCCI</name>
<evidence type="ECO:0000256" key="4">
    <source>
        <dbReference type="PROSITE-ProRule" id="PRU00221"/>
    </source>
</evidence>
<feature type="compositionally biased region" description="Basic and acidic residues" evidence="5">
    <location>
        <begin position="101"/>
        <end position="117"/>
    </location>
</feature>
<evidence type="ECO:0000256" key="3">
    <source>
        <dbReference type="ARBA" id="ARBA00022737"/>
    </source>
</evidence>
<dbReference type="InterPro" id="IPR001680">
    <property type="entry name" value="WD40_rpt"/>
</dbReference>
<feature type="repeat" description="WD" evidence="4">
    <location>
        <begin position="781"/>
        <end position="814"/>
    </location>
</feature>
<dbReference type="PANTHER" id="PTHR14221">
    <property type="entry name" value="WD REPEAT DOMAIN 44"/>
    <property type="match status" value="1"/>
</dbReference>
<evidence type="ECO:0000256" key="2">
    <source>
        <dbReference type="ARBA" id="ARBA00022574"/>
    </source>
</evidence>
<feature type="repeat" description="WD" evidence="4">
    <location>
        <begin position="821"/>
        <end position="855"/>
    </location>
</feature>
<dbReference type="OrthoDB" id="1932312at2759"/>
<feature type="compositionally biased region" description="Low complexity" evidence="5">
    <location>
        <begin position="178"/>
        <end position="191"/>
    </location>
</feature>
<feature type="compositionally biased region" description="Basic and acidic residues" evidence="5">
    <location>
        <begin position="38"/>
        <end position="49"/>
    </location>
</feature>
<dbReference type="Gene3D" id="2.130.10.10">
    <property type="entry name" value="YVTN repeat-like/Quinoprotein amine dehydrogenase"/>
    <property type="match status" value="1"/>
</dbReference>
<evidence type="ECO:0000313" key="7">
    <source>
        <dbReference type="Proteomes" id="UP000094527"/>
    </source>
</evidence>
<dbReference type="SMART" id="SM00320">
    <property type="entry name" value="WD40"/>
    <property type="match status" value="7"/>
</dbReference>
<evidence type="ECO:0000256" key="1">
    <source>
        <dbReference type="ARBA" id="ARBA00021207"/>
    </source>
</evidence>
<comment type="caution">
    <text evidence="6">The sequence shown here is derived from an EMBL/GenBank/DDBJ whole genome shotgun (WGS) entry which is preliminary data.</text>
</comment>
<dbReference type="STRING" id="48709.A0A1D2NH98"/>
<feature type="region of interest" description="Disordered" evidence="5">
    <location>
        <begin position="733"/>
        <end position="759"/>
    </location>
</feature>
<dbReference type="PRINTS" id="PR00320">
    <property type="entry name" value="GPROTEINBRPT"/>
</dbReference>
<keyword evidence="3" id="KW-0677">Repeat</keyword>
<feature type="compositionally biased region" description="Low complexity" evidence="5">
    <location>
        <begin position="431"/>
        <end position="450"/>
    </location>
</feature>
<feature type="region of interest" description="Disordered" evidence="5">
    <location>
        <begin position="83"/>
        <end position="254"/>
    </location>
</feature>
<sequence length="1110" mass="122371">MSTTSSSDSSDERSEDSSDEFYDAEEPNTGTLLRFSRKVLEKQEDRPDLSKLTPAEVDSCLSDAYFSPGTSLSYIQHSSHDLSKASLNSLSKSQIEELEEDDRRRKRMEEMRRRLNTEEVEETPADENSQSDSQTSSVEGVYGAISGRTSHPFKVVDHDTVSLQSGVSIGRHGRVPGASSSNYSSSSASNNIGCSVQPQSAQDNANTTVNNNNQQQQSPQQVAQPSQRGIGGTMTDTVPSSSTPVISSSDNNSTNARVLVRSGSFVTEPDIVRSCKDKSGSLEIVDKAVMRAPIAPPRRKRKGMGFGASGSRLEELGGSTDDDARSKESTPEPFVMLSRQTSRIRDSEEGASGSKFSPQTPPSPTVSIRSMCKEMDKQLESPNQKFWIVKAQDEEKTRAKSAGPKVLRRTESLPKDVIAAFDPSGTGSGGQRESSSRSNSNSSTLNNSTTVLNVPDSNPAKVPSPVGTVAIAVSSVPVVNLNPSSIPKIPINHQLSSIISAIAALEESKDAECQLNMNLRTRTDSGKLLSDLEILEQVEVLNLDTGERIPLSSAEERIPKCINPLSLHIMRLTSEYISERDNKDRDSDEESLDSKKSSAASQEDGEQSNMKKKTAQVKRFLGSTVKKTVDKAKSLAHKRHRKEDVDISTNEGVVLGSGQEPLVKMKASHSHKGPYEFDQLQLVQDLSGDHSGPVWCMKFSNCGRLLATSGQDRAIRIWVLKDHLSYFQDMRSKNTSDKVSPTPSQESIVSQHSHHSVEEMMQASENSDPRAPFVPRPLCVYSGHTADLLDIAWSKSFFLLSSSMDRTVRLWHISRRECLCCFQHIDFVTAIAFHPRDDRYFLSGSLDGKLRLWNIPDKKVALWNEVTGQNKLITAANFCQNGKFAVVGTYDGRCMFYHTEQLKYHTQIIVHKGKKRLSGRKITGIEPMPGEDKILVTSNDSRIRLYDLRDLALTCKYKGYVNTSSQIKGTFSHDGKYVVSGSENQFVYIWKTYHDYSKFSSARRDRNGYWEGIKAHNVVVTCAVFAPDPDVIVRQIEAKEKEAEAEKQQRVGMVKSPSLTKPSSHGLKTQHASACPAGYVLVSADFAGNIKVFFTKVKPKHSSLPASALV</sequence>
<feature type="compositionally biased region" description="Low complexity" evidence="5">
    <location>
        <begin position="204"/>
        <end position="227"/>
    </location>
</feature>
<feature type="compositionally biased region" description="Polar residues" evidence="5">
    <location>
        <begin position="192"/>
        <end position="203"/>
    </location>
</feature>
<organism evidence="6 7">
    <name type="scientific">Orchesella cincta</name>
    <name type="common">Springtail</name>
    <name type="synonym">Podura cincta</name>
    <dbReference type="NCBI Taxonomy" id="48709"/>
    <lineage>
        <taxon>Eukaryota</taxon>
        <taxon>Metazoa</taxon>
        <taxon>Ecdysozoa</taxon>
        <taxon>Arthropoda</taxon>
        <taxon>Hexapoda</taxon>
        <taxon>Collembola</taxon>
        <taxon>Entomobryomorpha</taxon>
        <taxon>Entomobryoidea</taxon>
        <taxon>Orchesellidae</taxon>
        <taxon>Orchesellinae</taxon>
        <taxon>Orchesella</taxon>
    </lineage>
</organism>
<dbReference type="PANTHER" id="PTHR14221:SF0">
    <property type="entry name" value="WD REPEAT-CONTAINING PROTEIN 44"/>
    <property type="match status" value="1"/>
</dbReference>
<dbReference type="FunFam" id="2.130.10.10:FF:000060">
    <property type="entry name" value="WD repeat-containing protein 44"/>
    <property type="match status" value="1"/>
</dbReference>
<evidence type="ECO:0000256" key="5">
    <source>
        <dbReference type="SAM" id="MobiDB-lite"/>
    </source>
</evidence>
<keyword evidence="2 4" id="KW-0853">WD repeat</keyword>
<dbReference type="InterPro" id="IPR036322">
    <property type="entry name" value="WD40_repeat_dom_sf"/>
</dbReference>
<feature type="compositionally biased region" description="Low complexity" evidence="5">
    <location>
        <begin position="236"/>
        <end position="253"/>
    </location>
</feature>
<dbReference type="OMA" id="IAWSKSF"/>
<feature type="compositionally biased region" description="Basic and acidic residues" evidence="5">
    <location>
        <begin position="579"/>
        <end position="596"/>
    </location>
</feature>
<proteinExistence type="predicted"/>
<feature type="region of interest" description="Disordered" evidence="5">
    <location>
        <begin position="394"/>
        <end position="459"/>
    </location>
</feature>
<feature type="compositionally biased region" description="Acidic residues" evidence="5">
    <location>
        <begin position="17"/>
        <end position="26"/>
    </location>
</feature>
<feature type="compositionally biased region" description="Polar residues" evidence="5">
    <location>
        <begin position="126"/>
        <end position="138"/>
    </location>
</feature>
<dbReference type="Pfam" id="PF00400">
    <property type="entry name" value="WD40"/>
    <property type="match status" value="4"/>
</dbReference>
<feature type="compositionally biased region" description="Low complexity" evidence="5">
    <location>
        <begin position="84"/>
        <end position="93"/>
    </location>
</feature>
<keyword evidence="7" id="KW-1185">Reference proteome</keyword>
<protein>
    <recommendedName>
        <fullName evidence="1">WD repeat-containing protein 44</fullName>
    </recommendedName>
</protein>
<dbReference type="SUPFAM" id="SSF50978">
    <property type="entry name" value="WD40 repeat-like"/>
    <property type="match status" value="1"/>
</dbReference>
<dbReference type="InterPro" id="IPR040324">
    <property type="entry name" value="WDR44/Dgr2"/>
</dbReference>
<gene>
    <name evidence="6" type="ORF">Ocin01_02107</name>
</gene>
<dbReference type="InterPro" id="IPR015943">
    <property type="entry name" value="WD40/YVTN_repeat-like_dom_sf"/>
</dbReference>
<feature type="region of interest" description="Disordered" evidence="5">
    <location>
        <begin position="296"/>
        <end position="367"/>
    </location>
</feature>
<dbReference type="Proteomes" id="UP000094527">
    <property type="component" value="Unassembled WGS sequence"/>
</dbReference>
<feature type="region of interest" description="Disordered" evidence="5">
    <location>
        <begin position="1"/>
        <end position="57"/>
    </location>
</feature>
<accession>A0A1D2NH98</accession>
<dbReference type="InterPro" id="IPR020472">
    <property type="entry name" value="WD40_PAC1"/>
</dbReference>
<dbReference type="EMBL" id="LJIJ01000040">
    <property type="protein sequence ID" value="ODN04609.1"/>
    <property type="molecule type" value="Genomic_DNA"/>
</dbReference>
<dbReference type="PROSITE" id="PS50082">
    <property type="entry name" value="WD_REPEATS_2"/>
    <property type="match status" value="3"/>
</dbReference>
<feature type="repeat" description="WD" evidence="4">
    <location>
        <begin position="687"/>
        <end position="718"/>
    </location>
</feature>
<dbReference type="PROSITE" id="PS50294">
    <property type="entry name" value="WD_REPEATS_REGION"/>
    <property type="match status" value="3"/>
</dbReference>
<feature type="compositionally biased region" description="Polar residues" evidence="5">
    <location>
        <begin position="737"/>
        <end position="751"/>
    </location>
</feature>
<feature type="region of interest" description="Disordered" evidence="5">
    <location>
        <begin position="579"/>
        <end position="617"/>
    </location>
</feature>
<reference evidence="6 7" key="1">
    <citation type="journal article" date="2016" name="Genome Biol. Evol.">
        <title>Gene Family Evolution Reflects Adaptation to Soil Environmental Stressors in the Genome of the Collembolan Orchesella cincta.</title>
        <authorList>
            <person name="Faddeeva-Vakhrusheva A."/>
            <person name="Derks M.F."/>
            <person name="Anvar S.Y."/>
            <person name="Agamennone V."/>
            <person name="Suring W."/>
            <person name="Smit S."/>
            <person name="van Straalen N.M."/>
            <person name="Roelofs D."/>
        </authorList>
    </citation>
    <scope>NUCLEOTIDE SEQUENCE [LARGE SCALE GENOMIC DNA]</scope>
    <source>
        <tissue evidence="6">Mixed pool</tissue>
    </source>
</reference>
<evidence type="ECO:0000313" key="6">
    <source>
        <dbReference type="EMBL" id="ODN04609.1"/>
    </source>
</evidence>